<evidence type="ECO:0000259" key="3">
    <source>
        <dbReference type="Pfam" id="PF04195"/>
    </source>
</evidence>
<reference evidence="4 5" key="1">
    <citation type="journal article" date="2014" name="Agronomy (Basel)">
        <title>A Draft Genome Sequence for Ensete ventricosum, the Drought-Tolerant Tree Against Hunger.</title>
        <authorList>
            <person name="Harrison J."/>
            <person name="Moore K.A."/>
            <person name="Paszkiewicz K."/>
            <person name="Jones T."/>
            <person name="Grant M."/>
            <person name="Ambacheew D."/>
            <person name="Muzemil S."/>
            <person name="Studholme D.J."/>
        </authorList>
    </citation>
    <scope>NUCLEOTIDE SEQUENCE [LARGE SCALE GENOMIC DNA]</scope>
</reference>
<feature type="region of interest" description="Disordered" evidence="2">
    <location>
        <begin position="92"/>
        <end position="157"/>
    </location>
</feature>
<evidence type="ECO:0000313" key="5">
    <source>
        <dbReference type="Proteomes" id="UP000287651"/>
    </source>
</evidence>
<feature type="coiled-coil region" evidence="1">
    <location>
        <begin position="503"/>
        <end position="565"/>
    </location>
</feature>
<proteinExistence type="predicted"/>
<feature type="compositionally biased region" description="Polar residues" evidence="2">
    <location>
        <begin position="92"/>
        <end position="108"/>
    </location>
</feature>
<gene>
    <name evidence="4" type="ORF">B296_00029981</name>
</gene>
<name>A0A426YF03_ENSVE</name>
<organism evidence="4 5">
    <name type="scientific">Ensete ventricosum</name>
    <name type="common">Abyssinian banana</name>
    <name type="synonym">Musa ensete</name>
    <dbReference type="NCBI Taxonomy" id="4639"/>
    <lineage>
        <taxon>Eukaryota</taxon>
        <taxon>Viridiplantae</taxon>
        <taxon>Streptophyta</taxon>
        <taxon>Embryophyta</taxon>
        <taxon>Tracheophyta</taxon>
        <taxon>Spermatophyta</taxon>
        <taxon>Magnoliopsida</taxon>
        <taxon>Liliopsida</taxon>
        <taxon>Zingiberales</taxon>
        <taxon>Musaceae</taxon>
        <taxon>Ensete</taxon>
    </lineage>
</organism>
<sequence length="602" mass="66588">GARELILGFGRKGELRHSPSDLAKRVNSGTNPGDLTENVNSGTNPGDLAKRVNSGINHEDFAENVNLGTNPGDLADMVNSGINPEDLAEKVNSGTNLGDLTEKVNSSTNHRDLAERVNLGTNPEDLAERGHLFPGSGGVSRGDPEASSSGASSRPPSLVDARVLRDLEVMKANQDLDMTVTEGSLAVIRGRYSIPAEYGLYVLQPKQRPYSSNAPGMCISMDALEVGLRFPLHPLIEECLRWWRISPNQVACNSWRYLVVLLGEGRGAGIIPTWDLFMTCFHLCKSQGGYYLTARVSFRVSGAPSNNKGWKSRYLFVSGTVWGFRVDWSTHPISNALLYLSEEEFVMVDRLKGILSSSCAIKEMTELWLVKAGLYLTSRGIIMFALFQLSMSFSNLSQDAYRMDLGDLHGMPKMSDGKAPSTRAAAPARVVGISPARWRGLKNSTKVWNDSSATEEFERGLLHPQLAWELYTLPSEVLRARAAKEMVLQELDALKSGGGPKAVVKAEKRASELEQELEKTKQEQDEALQRLEAFEKELSEVWSNLVEIQRLLKEARVRARKMDDELLQSMKAMENARAKLPRQAVDRYKESASFKEGLKRIG</sequence>
<evidence type="ECO:0000256" key="1">
    <source>
        <dbReference type="SAM" id="Coils"/>
    </source>
</evidence>
<comment type="caution">
    <text evidence="4">The sequence shown here is derived from an EMBL/GenBank/DDBJ whole genome shotgun (WGS) entry which is preliminary data.</text>
</comment>
<dbReference type="Pfam" id="PF04195">
    <property type="entry name" value="Transposase_28"/>
    <property type="match status" value="1"/>
</dbReference>
<dbReference type="Proteomes" id="UP000287651">
    <property type="component" value="Unassembled WGS sequence"/>
</dbReference>
<dbReference type="AlphaFoldDB" id="A0A426YF03"/>
<evidence type="ECO:0000256" key="2">
    <source>
        <dbReference type="SAM" id="MobiDB-lite"/>
    </source>
</evidence>
<feature type="domain" description="Transposase (putative) gypsy type" evidence="3">
    <location>
        <begin position="220"/>
        <end position="284"/>
    </location>
</feature>
<feature type="non-terminal residue" evidence="4">
    <location>
        <position position="1"/>
    </location>
</feature>
<feature type="compositionally biased region" description="Basic and acidic residues" evidence="2">
    <location>
        <begin position="11"/>
        <end position="24"/>
    </location>
</feature>
<feature type="region of interest" description="Disordered" evidence="2">
    <location>
        <begin position="7"/>
        <end position="46"/>
    </location>
</feature>
<accession>A0A426YF03</accession>
<dbReference type="InterPro" id="IPR007321">
    <property type="entry name" value="Transposase_28"/>
</dbReference>
<dbReference type="EMBL" id="AMZH03012832">
    <property type="protein sequence ID" value="RRT50318.1"/>
    <property type="molecule type" value="Genomic_DNA"/>
</dbReference>
<feature type="compositionally biased region" description="Polar residues" evidence="2">
    <location>
        <begin position="27"/>
        <end position="44"/>
    </location>
</feature>
<feature type="compositionally biased region" description="Low complexity" evidence="2">
    <location>
        <begin position="146"/>
        <end position="157"/>
    </location>
</feature>
<protein>
    <recommendedName>
        <fullName evidence="3">Transposase (putative) gypsy type domain-containing protein</fullName>
    </recommendedName>
</protein>
<keyword evidence="1" id="KW-0175">Coiled coil</keyword>
<evidence type="ECO:0000313" key="4">
    <source>
        <dbReference type="EMBL" id="RRT50318.1"/>
    </source>
</evidence>